<organism evidence="1 2">
    <name type="scientific">Mycolicibacterium iranicum</name>
    <name type="common">Mycobacterium iranicum</name>
    <dbReference type="NCBI Taxonomy" id="912594"/>
    <lineage>
        <taxon>Bacteria</taxon>
        <taxon>Bacillati</taxon>
        <taxon>Actinomycetota</taxon>
        <taxon>Actinomycetes</taxon>
        <taxon>Mycobacteriales</taxon>
        <taxon>Mycobacteriaceae</taxon>
        <taxon>Mycolicibacterium</taxon>
    </lineage>
</organism>
<accession>A0A1X1X2S2</accession>
<comment type="caution">
    <text evidence="1">The sequence shown here is derived from an EMBL/GenBank/DDBJ whole genome shotgun (WGS) entry which is preliminary data.</text>
</comment>
<dbReference type="AlphaFoldDB" id="A0A1X1X2S2"/>
<dbReference type="Proteomes" id="UP000193622">
    <property type="component" value="Unassembled WGS sequence"/>
</dbReference>
<evidence type="ECO:0008006" key="3">
    <source>
        <dbReference type="Google" id="ProtNLM"/>
    </source>
</evidence>
<dbReference type="InterPro" id="IPR032710">
    <property type="entry name" value="NTF2-like_dom_sf"/>
</dbReference>
<dbReference type="Gene3D" id="3.10.450.50">
    <property type="match status" value="1"/>
</dbReference>
<proteinExistence type="predicted"/>
<name>A0A1X1X2S2_MYCIR</name>
<reference evidence="1 2" key="1">
    <citation type="submission" date="2016-01" db="EMBL/GenBank/DDBJ databases">
        <title>The new phylogeny of the genus Mycobacterium.</title>
        <authorList>
            <person name="Tarcisio F."/>
            <person name="Conor M."/>
            <person name="Antonella G."/>
            <person name="Elisabetta G."/>
            <person name="Giulia F.S."/>
            <person name="Sara T."/>
            <person name="Anna F."/>
            <person name="Clotilde B."/>
            <person name="Roberto B."/>
            <person name="Veronica D.S."/>
            <person name="Fabio R."/>
            <person name="Monica P."/>
            <person name="Olivier J."/>
            <person name="Enrico T."/>
            <person name="Nicola S."/>
        </authorList>
    </citation>
    <scope>NUCLEOTIDE SEQUENCE [LARGE SCALE GENOMIC DNA]</scope>
    <source>
        <strain evidence="1 2">DSM 45541</strain>
    </source>
</reference>
<gene>
    <name evidence="1" type="ORF">AWC12_01865</name>
</gene>
<protein>
    <recommendedName>
        <fullName evidence="3">SnoaL-like domain-containing protein</fullName>
    </recommendedName>
</protein>
<evidence type="ECO:0000313" key="1">
    <source>
        <dbReference type="EMBL" id="ORV93185.1"/>
    </source>
</evidence>
<dbReference type="SUPFAM" id="SSF54427">
    <property type="entry name" value="NTF2-like"/>
    <property type="match status" value="1"/>
</dbReference>
<evidence type="ECO:0000313" key="2">
    <source>
        <dbReference type="Proteomes" id="UP000193622"/>
    </source>
</evidence>
<dbReference type="EMBL" id="LQPC01000002">
    <property type="protein sequence ID" value="ORV93185.1"/>
    <property type="molecule type" value="Genomic_DNA"/>
</dbReference>
<sequence length="154" mass="17325">MTDLNTIIDTVEGNARTVLQYSRVVEQLVQKAKEPGFDAATWPPLAELVDTEAFVRVGNFKEVQNWQQYTEFLTNWAGSAEWACTFKRITEHDAVVFLELEERSEVGAFSSVVNSLSVYEFSDAGKITHIDVYLQMELPSPELLAGYDGVDIAR</sequence>